<evidence type="ECO:0000313" key="1">
    <source>
        <dbReference type="EMBL" id="HIR66188.1"/>
    </source>
</evidence>
<evidence type="ECO:0008006" key="3">
    <source>
        <dbReference type="Google" id="ProtNLM"/>
    </source>
</evidence>
<name>A0A9D1J899_9BACT</name>
<dbReference type="InterPro" id="IPR016181">
    <property type="entry name" value="Acyl_CoA_acyltransferase"/>
</dbReference>
<dbReference type="EMBL" id="DVHL01000040">
    <property type="protein sequence ID" value="HIR66188.1"/>
    <property type="molecule type" value="Genomic_DNA"/>
</dbReference>
<dbReference type="PANTHER" id="PTHR41368:SF1">
    <property type="entry name" value="PROTEIN YGHO"/>
    <property type="match status" value="1"/>
</dbReference>
<dbReference type="InterPro" id="IPR039968">
    <property type="entry name" value="BcerS-like"/>
</dbReference>
<dbReference type="AlphaFoldDB" id="A0A9D1J899"/>
<reference evidence="1" key="2">
    <citation type="journal article" date="2021" name="PeerJ">
        <title>Extensive microbial diversity within the chicken gut microbiome revealed by metagenomics and culture.</title>
        <authorList>
            <person name="Gilroy R."/>
            <person name="Ravi A."/>
            <person name="Getino M."/>
            <person name="Pursley I."/>
            <person name="Horton D.L."/>
            <person name="Alikhan N.F."/>
            <person name="Baker D."/>
            <person name="Gharbi K."/>
            <person name="Hall N."/>
            <person name="Watson M."/>
            <person name="Adriaenssens E.M."/>
            <person name="Foster-Nyarko E."/>
            <person name="Jarju S."/>
            <person name="Secka A."/>
            <person name="Antonio M."/>
            <person name="Oren A."/>
            <person name="Chaudhuri R.R."/>
            <person name="La Ragione R."/>
            <person name="Hildebrand F."/>
            <person name="Pallen M.J."/>
        </authorList>
    </citation>
    <scope>NUCLEOTIDE SEQUENCE</scope>
    <source>
        <strain evidence="1">CHK121-14286</strain>
    </source>
</reference>
<dbReference type="SUPFAM" id="SSF55729">
    <property type="entry name" value="Acyl-CoA N-acyltransferases (Nat)"/>
    <property type="match status" value="1"/>
</dbReference>
<sequence length="371" mass="43319">MVEVKQVITKKQQREFLNFPLKLYKGNAYFVPPLYADEKQIFSKDYMYYDQAEAVYFNAYLNGKMVGRISGILQRAANRKWNQNRVRFTRFDSINDQQVANALFEAVEDWAKQKGMTEVVGPLGFSDLEREGLLIEGFDQLSTFEEQYNFDYYQQLIENCGYGKDVDWLEHKLSAPNGLEPRIETVSNHMMQRYNLHFGKASNTNEFLKKYADKIFAVWDETYNNIYGTVPFTEKMKRSIIQNFKMIIDVKYVSVILDSDENLVAFAVMFPSIAKAVQKSRGRLTPGCIFRILRAVKKPEIMDLGVIGVVDKYKNKAISTAMIAHLGKDIVKRIDHAETNLTLEYNDRINNLWKLFDNECHKRRRCFIKKL</sequence>
<evidence type="ECO:0000313" key="2">
    <source>
        <dbReference type="Proteomes" id="UP000824200"/>
    </source>
</evidence>
<accession>A0A9D1J899</accession>
<comment type="caution">
    <text evidence="1">The sequence shown here is derived from an EMBL/GenBank/DDBJ whole genome shotgun (WGS) entry which is preliminary data.</text>
</comment>
<gene>
    <name evidence="1" type="ORF">IAC95_04860</name>
</gene>
<proteinExistence type="predicted"/>
<dbReference type="PANTHER" id="PTHR41368">
    <property type="entry name" value="PROTEIN YGHO"/>
    <property type="match status" value="1"/>
</dbReference>
<protein>
    <recommendedName>
        <fullName evidence="3">N-acetyltransferase domain-containing protein</fullName>
    </recommendedName>
</protein>
<organism evidence="1 2">
    <name type="scientific">Candidatus Fimimonas gallinarum</name>
    <dbReference type="NCBI Taxonomy" id="2840821"/>
    <lineage>
        <taxon>Bacteria</taxon>
        <taxon>Pseudomonadati</taxon>
        <taxon>Myxococcota</taxon>
        <taxon>Myxococcia</taxon>
        <taxon>Myxococcales</taxon>
        <taxon>Cystobacterineae</taxon>
        <taxon>Myxococcaceae</taxon>
        <taxon>Myxococcaceae incertae sedis</taxon>
        <taxon>Candidatus Fimimonas</taxon>
    </lineage>
</organism>
<dbReference type="Proteomes" id="UP000824200">
    <property type="component" value="Unassembled WGS sequence"/>
</dbReference>
<reference evidence="1" key="1">
    <citation type="submission" date="2020-10" db="EMBL/GenBank/DDBJ databases">
        <authorList>
            <person name="Gilroy R."/>
        </authorList>
    </citation>
    <scope>NUCLEOTIDE SEQUENCE</scope>
    <source>
        <strain evidence="1">CHK121-14286</strain>
    </source>
</reference>